<protein>
    <recommendedName>
        <fullName evidence="1">N-acetyltransferase domain-containing protein</fullName>
    </recommendedName>
</protein>
<dbReference type="GO" id="GO:0016747">
    <property type="term" value="F:acyltransferase activity, transferring groups other than amino-acyl groups"/>
    <property type="evidence" value="ECO:0007669"/>
    <property type="project" value="InterPro"/>
</dbReference>
<dbReference type="InterPro" id="IPR016181">
    <property type="entry name" value="Acyl_CoA_acyltransferase"/>
</dbReference>
<evidence type="ECO:0000259" key="1">
    <source>
        <dbReference type="PROSITE" id="PS51186"/>
    </source>
</evidence>
<dbReference type="Gene3D" id="3.40.630.30">
    <property type="match status" value="1"/>
</dbReference>
<keyword evidence="3" id="KW-1185">Reference proteome</keyword>
<dbReference type="SUPFAM" id="SSF55729">
    <property type="entry name" value="Acyl-CoA N-acyltransferases (Nat)"/>
    <property type="match status" value="1"/>
</dbReference>
<accession>A0A917LZX7</accession>
<organism evidence="2 3">
    <name type="scientific">Paenibacillus radicis</name>
    <name type="common">ex Gao et al. 2016</name>
    <dbReference type="NCBI Taxonomy" id="1737354"/>
    <lineage>
        <taxon>Bacteria</taxon>
        <taxon>Bacillati</taxon>
        <taxon>Bacillota</taxon>
        <taxon>Bacilli</taxon>
        <taxon>Bacillales</taxon>
        <taxon>Paenibacillaceae</taxon>
        <taxon>Paenibacillus</taxon>
    </lineage>
</organism>
<sequence length="135" mass="15165">MKARSYESREQLWIEVIPRNIVIVAENEEGNIVGFSDGGEERSGKYPQYDGQLNAIYLLKAYQGQGLGKRLVQSVVHEMKQLGMNSMLVHVLEANPSRLFYEGLGGKLIDSFEAEFAGEKLTELVLGWDDIDSIQ</sequence>
<feature type="domain" description="N-acetyltransferase" evidence="1">
    <location>
        <begin position="1"/>
        <end position="131"/>
    </location>
</feature>
<proteinExistence type="predicted"/>
<reference evidence="2 3" key="1">
    <citation type="journal article" date="2014" name="Int. J. Syst. Evol. Microbiol.">
        <title>Complete genome sequence of Corynebacterium casei LMG S-19264T (=DSM 44701T), isolated from a smear-ripened cheese.</title>
        <authorList>
            <consortium name="US DOE Joint Genome Institute (JGI-PGF)"/>
            <person name="Walter F."/>
            <person name="Albersmeier A."/>
            <person name="Kalinowski J."/>
            <person name="Ruckert C."/>
        </authorList>
    </citation>
    <scope>NUCLEOTIDE SEQUENCE [LARGE SCALE GENOMIC DNA]</scope>
    <source>
        <strain evidence="2 3">CGMCC 1.15286</strain>
    </source>
</reference>
<evidence type="ECO:0000313" key="2">
    <source>
        <dbReference type="EMBL" id="GGG68344.1"/>
    </source>
</evidence>
<name>A0A917LZX7_9BACL</name>
<dbReference type="CDD" id="cd04301">
    <property type="entry name" value="NAT_SF"/>
    <property type="match status" value="1"/>
</dbReference>
<evidence type="ECO:0000313" key="3">
    <source>
        <dbReference type="Proteomes" id="UP000600247"/>
    </source>
</evidence>
<dbReference type="EMBL" id="BMHY01000004">
    <property type="protein sequence ID" value="GGG68344.1"/>
    <property type="molecule type" value="Genomic_DNA"/>
</dbReference>
<dbReference type="InterPro" id="IPR000182">
    <property type="entry name" value="GNAT_dom"/>
</dbReference>
<dbReference type="Pfam" id="PF00583">
    <property type="entry name" value="Acetyltransf_1"/>
    <property type="match status" value="1"/>
</dbReference>
<dbReference type="AlphaFoldDB" id="A0A917LZX7"/>
<dbReference type="Proteomes" id="UP000600247">
    <property type="component" value="Unassembled WGS sequence"/>
</dbReference>
<gene>
    <name evidence="2" type="ORF">GCM10010918_24020</name>
</gene>
<dbReference type="PROSITE" id="PS51186">
    <property type="entry name" value="GNAT"/>
    <property type="match status" value="1"/>
</dbReference>
<comment type="caution">
    <text evidence="2">The sequence shown here is derived from an EMBL/GenBank/DDBJ whole genome shotgun (WGS) entry which is preliminary data.</text>
</comment>